<protein>
    <submittedName>
        <fullName evidence="3">Unannotated protein</fullName>
    </submittedName>
</protein>
<accession>A0A6J7IW35</accession>
<evidence type="ECO:0000313" key="4">
    <source>
        <dbReference type="EMBL" id="CAB4996075.1"/>
    </source>
</evidence>
<name>A0A6J7IW35_9ZZZZ</name>
<dbReference type="Pfam" id="PF26340">
    <property type="entry name" value="DNA-SBD_ScoMcrA"/>
    <property type="match status" value="1"/>
</dbReference>
<dbReference type="Pfam" id="PF13391">
    <property type="entry name" value="HNH_2"/>
    <property type="match status" value="1"/>
</dbReference>
<dbReference type="CDD" id="cd00085">
    <property type="entry name" value="HNHc"/>
    <property type="match status" value="1"/>
</dbReference>
<dbReference type="AlphaFoldDB" id="A0A6J7IW35"/>
<reference evidence="3" key="1">
    <citation type="submission" date="2020-05" db="EMBL/GenBank/DDBJ databases">
        <authorList>
            <person name="Chiriac C."/>
            <person name="Salcher M."/>
            <person name="Ghai R."/>
            <person name="Kavagutti S V."/>
        </authorList>
    </citation>
    <scope>NUCLEOTIDE SEQUENCE</scope>
</reference>
<dbReference type="EMBL" id="CAFBNF010000033">
    <property type="protein sequence ID" value="CAB4935016.1"/>
    <property type="molecule type" value="Genomic_DNA"/>
</dbReference>
<dbReference type="InterPro" id="IPR003615">
    <property type="entry name" value="HNH_nuc"/>
</dbReference>
<organism evidence="3">
    <name type="scientific">freshwater metagenome</name>
    <dbReference type="NCBI Taxonomy" id="449393"/>
    <lineage>
        <taxon>unclassified sequences</taxon>
        <taxon>metagenomes</taxon>
        <taxon>ecological metagenomes</taxon>
    </lineage>
</organism>
<proteinExistence type="predicted"/>
<sequence>MTGDVVQRLTSLRQHRGDGRRAPHKPLLVLLALGQLSATGSSSLPWTEVERRLGALLAEFGTPTSAGAPWAAYPFTRLRADGVWELSRDVANDNVGPLRAEPIEGHFPADIEATLVANPSAISAVARTLVESQFPSTLMTDVLLSVGLDPETVFGMPPASRFIPVRKRDVAWRHAVLAAWDRSCAFCGFDGSVGGAPVGIEAAHVRWFTIGGPDELDNGLALCSLHHKLFDRGALGLDHEFSVVVSTNYAAVSDMGRTVYELHGRALRPRPGTKLPAAAHVQWHTREVFKGESLSA</sequence>
<gene>
    <name evidence="3" type="ORF">UFOPK3773_00476</name>
    <name evidence="4" type="ORF">UFOPK3992_00368</name>
</gene>
<evidence type="ECO:0000259" key="1">
    <source>
        <dbReference type="Pfam" id="PF13391"/>
    </source>
</evidence>
<feature type="domain" description="ScoMcrA-like DNA sulfur-binding" evidence="2">
    <location>
        <begin position="4"/>
        <end position="149"/>
    </location>
</feature>
<dbReference type="NCBIfam" id="NF045808">
    <property type="entry name" value="PT-DNA_restrict"/>
    <property type="match status" value="1"/>
</dbReference>
<dbReference type="PIRSF" id="PIRSF030850">
    <property type="entry name" value="UCP030850"/>
    <property type="match status" value="1"/>
</dbReference>
<evidence type="ECO:0000313" key="3">
    <source>
        <dbReference type="EMBL" id="CAB4935016.1"/>
    </source>
</evidence>
<dbReference type="InterPro" id="IPR058813">
    <property type="entry name" value="DNA-SBD_ScoMcrA"/>
</dbReference>
<evidence type="ECO:0000259" key="2">
    <source>
        <dbReference type="Pfam" id="PF26340"/>
    </source>
</evidence>
<dbReference type="EMBL" id="CAFBOZ010000035">
    <property type="protein sequence ID" value="CAB4996075.1"/>
    <property type="molecule type" value="Genomic_DNA"/>
</dbReference>
<feature type="domain" description="HNH nuclease" evidence="1">
    <location>
        <begin position="184"/>
        <end position="237"/>
    </location>
</feature>
<dbReference type="InterPro" id="IPR011396">
    <property type="entry name" value="PT_DNA_restrict"/>
</dbReference>